<dbReference type="EMBL" id="JAGJWT010000002">
    <property type="protein sequence ID" value="MBS9339828.1"/>
    <property type="molecule type" value="Genomic_DNA"/>
</dbReference>
<gene>
    <name evidence="1" type="ORF">J8641_03125</name>
</gene>
<dbReference type="AlphaFoldDB" id="A0A9X1CYX3"/>
<proteinExistence type="predicted"/>
<accession>A0A9X1CYX3</accession>
<evidence type="ECO:0000313" key="1">
    <source>
        <dbReference type="EMBL" id="MBS9339828.1"/>
    </source>
</evidence>
<comment type="caution">
    <text evidence="1">The sequence shown here is derived from an EMBL/GenBank/DDBJ whole genome shotgun (WGS) entry which is preliminary data.</text>
</comment>
<name>A0A9X1CYX3_NEIEL</name>
<dbReference type="RefSeq" id="WP_214037326.1">
    <property type="nucleotide sequence ID" value="NZ_JAGJWT010000002.1"/>
</dbReference>
<sequence>MYTVHKDFNFLKNLLTEFLSQPDLIERFQIMKQTKISGWETWFQIELAIFLQQHENVAEWERESRHSLDKRKKDYRNNVSIDFYIRQKYAQESIPLEIKQNEVARTCIKNMIDDIEKFRSIRRSSLRTGREPWCLGIHNKVTEKTIRDYLIDYELNYLENCLWIHEIPDTEYMVTLF</sequence>
<reference evidence="1" key="1">
    <citation type="submission" date="2021-04" db="EMBL/GenBank/DDBJ databases">
        <title>Genomic characterization of endocarditis-associated Neisseria elongata subsp. nitroreducens.</title>
        <authorList>
            <person name="Schorner M."/>
            <person name="Passarelli-Araujo H."/>
            <person name="Scheffer M."/>
            <person name="Barazzetti F."/>
            <person name="Martins J."/>
            <person name="Machado H."/>
            <person name="Palmeiro J."/>
            <person name="Bazzo M."/>
        </authorList>
    </citation>
    <scope>NUCLEOTIDE SEQUENCE</scope>
    <source>
        <strain evidence="1">Nel_M001</strain>
    </source>
</reference>
<organism evidence="1 2">
    <name type="scientific">Neisseria elongata subsp. nitroreducens</name>
    <dbReference type="NCBI Taxonomy" id="90367"/>
    <lineage>
        <taxon>Bacteria</taxon>
        <taxon>Pseudomonadati</taxon>
        <taxon>Pseudomonadota</taxon>
        <taxon>Betaproteobacteria</taxon>
        <taxon>Neisseriales</taxon>
        <taxon>Neisseriaceae</taxon>
        <taxon>Neisseria</taxon>
    </lineage>
</organism>
<evidence type="ECO:0000313" key="2">
    <source>
        <dbReference type="Proteomes" id="UP000708805"/>
    </source>
</evidence>
<protein>
    <submittedName>
        <fullName evidence="1">Uncharacterized protein</fullName>
    </submittedName>
</protein>
<dbReference type="Proteomes" id="UP000708805">
    <property type="component" value="Unassembled WGS sequence"/>
</dbReference>